<dbReference type="PANTHER" id="PTHR33116">
    <property type="entry name" value="REVERSE TRANSCRIPTASE ZINC-BINDING DOMAIN-CONTAINING PROTEIN-RELATED-RELATED"/>
    <property type="match status" value="1"/>
</dbReference>
<organism evidence="2 3">
    <name type="scientific">Solanum pinnatisectum</name>
    <name type="common">tansyleaf nightshade</name>
    <dbReference type="NCBI Taxonomy" id="50273"/>
    <lineage>
        <taxon>Eukaryota</taxon>
        <taxon>Viridiplantae</taxon>
        <taxon>Streptophyta</taxon>
        <taxon>Embryophyta</taxon>
        <taxon>Tracheophyta</taxon>
        <taxon>Spermatophyta</taxon>
        <taxon>Magnoliopsida</taxon>
        <taxon>eudicotyledons</taxon>
        <taxon>Gunneridae</taxon>
        <taxon>Pentapetalae</taxon>
        <taxon>asterids</taxon>
        <taxon>lamiids</taxon>
        <taxon>Solanales</taxon>
        <taxon>Solanaceae</taxon>
        <taxon>Solanoideae</taxon>
        <taxon>Solaneae</taxon>
        <taxon>Solanum</taxon>
    </lineage>
</organism>
<evidence type="ECO:0000259" key="1">
    <source>
        <dbReference type="Pfam" id="PF13966"/>
    </source>
</evidence>
<comment type="caution">
    <text evidence="2">The sequence shown here is derived from an EMBL/GenBank/DDBJ whole genome shotgun (WGS) entry which is preliminary data.</text>
</comment>
<reference evidence="2 3" key="1">
    <citation type="submission" date="2023-10" db="EMBL/GenBank/DDBJ databases">
        <title>Genome-Wide Identification Analysis in wild type Solanum Pinnatisectum Reveals Some Genes Defensing Phytophthora Infestans.</title>
        <authorList>
            <person name="Sun C."/>
        </authorList>
    </citation>
    <scope>NUCLEOTIDE SEQUENCE [LARGE SCALE GENOMIC DNA]</scope>
    <source>
        <strain evidence="2">LQN</strain>
        <tissue evidence="2">Leaf</tissue>
    </source>
</reference>
<protein>
    <recommendedName>
        <fullName evidence="1">Reverse transcriptase zinc-binding domain-containing protein</fullName>
    </recommendedName>
</protein>
<evidence type="ECO:0000313" key="3">
    <source>
        <dbReference type="Proteomes" id="UP001311915"/>
    </source>
</evidence>
<proteinExistence type="predicted"/>
<keyword evidence="3" id="KW-1185">Reference proteome</keyword>
<name>A0AAV9LRB3_9SOLN</name>
<dbReference type="PANTHER" id="PTHR33116:SF66">
    <property type="entry name" value="REVERSE TRANSCRIPTASE ZINC-BINDING DOMAIN-CONTAINING PROTEIN"/>
    <property type="match status" value="1"/>
</dbReference>
<evidence type="ECO:0000313" key="2">
    <source>
        <dbReference type="EMBL" id="KAK4726912.1"/>
    </source>
</evidence>
<dbReference type="AlphaFoldDB" id="A0AAV9LRB3"/>
<dbReference type="Pfam" id="PF13966">
    <property type="entry name" value="zf-RVT"/>
    <property type="match status" value="1"/>
</dbReference>
<gene>
    <name evidence="2" type="ORF">R3W88_031829</name>
</gene>
<accession>A0AAV9LRB3</accession>
<dbReference type="InterPro" id="IPR026960">
    <property type="entry name" value="RVT-Znf"/>
</dbReference>
<feature type="domain" description="Reverse transcriptase zinc-binding" evidence="1">
    <location>
        <begin position="52"/>
        <end position="136"/>
    </location>
</feature>
<sequence>MKGIDIILCQIPSNATWIIRKIMEAMRYVSTITSTHGSLGDRLEEMVHNGKFSIKCMYTTLRPQYPKVRWKSLLSHLEIHPQHKFCLWLALHQRLPTVDKLQSFGLDVPKACILCAAPVETLTHLLFDCPITNSLWSRMLKWAGEHRPIGYSQVEVAHAVKWAKKSSGNGGILSSLFAMVVTVIWRGRNLMRFQRGQF</sequence>
<dbReference type="Proteomes" id="UP001311915">
    <property type="component" value="Unassembled WGS sequence"/>
</dbReference>
<dbReference type="EMBL" id="JAWPEI010000005">
    <property type="protein sequence ID" value="KAK4726912.1"/>
    <property type="molecule type" value="Genomic_DNA"/>
</dbReference>